<accession>A0A0E9QVN2</accession>
<proteinExistence type="predicted"/>
<evidence type="ECO:0000313" key="1">
    <source>
        <dbReference type="EMBL" id="JAH20290.1"/>
    </source>
</evidence>
<protein>
    <submittedName>
        <fullName evidence="1">Uncharacterized protein</fullName>
    </submittedName>
</protein>
<name>A0A0E9QVN2_ANGAN</name>
<dbReference type="EMBL" id="GBXM01088287">
    <property type="protein sequence ID" value="JAH20290.1"/>
    <property type="molecule type" value="Transcribed_RNA"/>
</dbReference>
<reference evidence="1" key="1">
    <citation type="submission" date="2014-11" db="EMBL/GenBank/DDBJ databases">
        <authorList>
            <person name="Amaro Gonzalez C."/>
        </authorList>
    </citation>
    <scope>NUCLEOTIDE SEQUENCE</scope>
</reference>
<reference evidence="1" key="2">
    <citation type="journal article" date="2015" name="Fish Shellfish Immunol.">
        <title>Early steps in the European eel (Anguilla anguilla)-Vibrio vulnificus interaction in the gills: Role of the RtxA13 toxin.</title>
        <authorList>
            <person name="Callol A."/>
            <person name="Pajuelo D."/>
            <person name="Ebbesson L."/>
            <person name="Teles M."/>
            <person name="MacKenzie S."/>
            <person name="Amaro C."/>
        </authorList>
    </citation>
    <scope>NUCLEOTIDE SEQUENCE</scope>
</reference>
<organism evidence="1">
    <name type="scientific">Anguilla anguilla</name>
    <name type="common">European freshwater eel</name>
    <name type="synonym">Muraena anguilla</name>
    <dbReference type="NCBI Taxonomy" id="7936"/>
    <lineage>
        <taxon>Eukaryota</taxon>
        <taxon>Metazoa</taxon>
        <taxon>Chordata</taxon>
        <taxon>Craniata</taxon>
        <taxon>Vertebrata</taxon>
        <taxon>Euteleostomi</taxon>
        <taxon>Actinopterygii</taxon>
        <taxon>Neopterygii</taxon>
        <taxon>Teleostei</taxon>
        <taxon>Anguilliformes</taxon>
        <taxon>Anguillidae</taxon>
        <taxon>Anguilla</taxon>
    </lineage>
</organism>
<sequence length="35" mass="4320">MCFSTFQLLYIHKGYLRLRLNFLSDFIYQLCMQRG</sequence>
<dbReference type="AlphaFoldDB" id="A0A0E9QVN2"/>